<evidence type="ECO:0000313" key="8">
    <source>
        <dbReference type="EnsemblMetazoa" id="LLOJ007098-PA"/>
    </source>
</evidence>
<keyword evidence="2" id="KW-0963">Cytoplasm</keyword>
<dbReference type="PROSITE" id="PS50082">
    <property type="entry name" value="WD_REPEATS_2"/>
    <property type="match status" value="1"/>
</dbReference>
<dbReference type="GO" id="GO:0035556">
    <property type="term" value="P:intracellular signal transduction"/>
    <property type="evidence" value="ECO:0007669"/>
    <property type="project" value="InterPro"/>
</dbReference>
<dbReference type="VEuPathDB" id="VectorBase:LLOJ007098"/>
<feature type="region of interest" description="Disordered" evidence="6">
    <location>
        <begin position="658"/>
        <end position="685"/>
    </location>
</feature>
<dbReference type="SUPFAM" id="SSF158235">
    <property type="entry name" value="SOCS box-like"/>
    <property type="match status" value="1"/>
</dbReference>
<feature type="region of interest" description="Disordered" evidence="6">
    <location>
        <begin position="1132"/>
        <end position="1161"/>
    </location>
</feature>
<evidence type="ECO:0000256" key="3">
    <source>
        <dbReference type="ARBA" id="ARBA00022574"/>
    </source>
</evidence>
<feature type="region of interest" description="Disordered" evidence="6">
    <location>
        <begin position="1337"/>
        <end position="1357"/>
    </location>
</feature>
<feature type="repeat" description="WD" evidence="5">
    <location>
        <begin position="81"/>
        <end position="112"/>
    </location>
</feature>
<feature type="compositionally biased region" description="Low complexity" evidence="6">
    <location>
        <begin position="999"/>
        <end position="1010"/>
    </location>
</feature>
<evidence type="ECO:0000256" key="2">
    <source>
        <dbReference type="ARBA" id="ARBA00022490"/>
    </source>
</evidence>
<feature type="region of interest" description="Disordered" evidence="6">
    <location>
        <begin position="1202"/>
        <end position="1325"/>
    </location>
</feature>
<dbReference type="EMBL" id="AJWK01023484">
    <property type="status" value="NOT_ANNOTATED_CDS"/>
    <property type="molecule type" value="Genomic_DNA"/>
</dbReference>
<feature type="compositionally biased region" description="Low complexity" evidence="6">
    <location>
        <begin position="1218"/>
        <end position="1228"/>
    </location>
</feature>
<dbReference type="SMART" id="SM00969">
    <property type="entry name" value="SOCS_box"/>
    <property type="match status" value="1"/>
</dbReference>
<sequence length="1431" mass="157953">MHLHFERCINTKCDCSILSLSWMGKVPDDIPEDEGWKLNRTNYYQEGWLATGNIRGIVGVTFSTSHCKKNMEFPLRTNYNLRGHRAEVILVKWNEPYQKLASCDSSGIIFVWIKYEGRWSIELINDRNTPVTHFAWSHDGRMALICYQDGFVLVGSVAGQRYWSSMLNLNATITCGIWTPDDQQVYFATTQGQMIVMDVHGAMVSQVQLCADVGITGMSWSCEKFKMEEGEDIEPGVTNASKRSFVLAVSFQNGYIYLIKSFDDVSPIRIRTDLLGIVMEWSNSRELLAVAGTCQNLSEFLDTPASPVYENFVKFYTENGNLLYSARIPNSSSPVSALTWGHNDKRIFIATGNHVHIAWVSRKIASLQLLCRLQIQSSLPSEAFLARLPLPSRIKSLIGNLFAQTIRCCVPDAKSLREFVSRPPVCSTRLHCTMIRHDDDSNLSSGTCYTLYLEYLGGLVPLLKGKRTSKIRPEFVIFDPQVESSSIFFPYSPDSKSSSGSSQSTGGGTTTGRSESSESDLDEGCRGSPRLQRRRKIRSRRKGANNAQNGSDKSGQSNEGGAGGEGSDELAYVDTLPEDVKLVEVTSNIWGTKFKIHGIAKTVPANLGQVTYKTSLLHLQPRQMTLVITELRDDYPTGPDPTFNPNIFSEDEEEQLVYSPPPVSQPRRLKEGAPPIAPMSPRPNRFTTRLKNFSPRGDIANFSSAGAALAKAESYEEEFPYADTTEVAASCQPEKIVTSIATTRPGPSYTNLVTPYSRSSSSSGQSRHAISPLCCEGSVPTLQSPKNAVAPSDIIFDRPPAAQTTLMSYSTSTDYTTNVHQVKSALISEPSRTNSHVNPVPLNLNLNLERLETKGTNQQKENFGRFGRRKDLQFIDEEAPANDTSGPSTSTMRRTPTVLSIAPAMSDAMTRSCSVGYLDSVEIVPSDSALLMLRRDTPYKRLILVDRKPRKNRKNHDDLNRPKLQQSGKSKSLDFCDLQQIAGDSGRKEKQGGGEVGNSSKDSVVASKASPMNSFISRTPILNRREKPKMCSVCKQITPTVSSHESVCVSCRKSPGQRHESLVNNNVSVNNNYSMVGKSKTGATPRKYSSAGQDGGGAGGNSTNNNGLEIRTSAVLQNKPIRIVHYFPGSIDTEIPTAGRKGPQVQRGRTNSPRRKKRDDSLRFYDNDQVEITPVEQRTSMSLHTQALTTLESIISRLRDLDEGRFTPPSPQHTSKLPKSSPASPAPSKKGKGHQSASPIRHILNSPLLNRRQRKKQPAESSDDELGQGGSGEDTSSGGEAVSHILNSPLLNRRQRKKQPAESSDDELGQGGSGEDTSSGGKQYRDLETFQKAQLRQKLKRGKIEPNGTTSSSAYSQPAPLRREFVMHNKAPMWNENSQVYQLDFGGRVTQEIDGNAYTLDFQYPFSALQAFAVALANVTQRLNYTCTFNG</sequence>
<feature type="region of interest" description="Disordered" evidence="6">
    <location>
        <begin position="944"/>
        <end position="971"/>
    </location>
</feature>
<feature type="compositionally biased region" description="Polar residues" evidence="6">
    <location>
        <begin position="1347"/>
        <end position="1356"/>
    </location>
</feature>
<evidence type="ECO:0000256" key="4">
    <source>
        <dbReference type="ARBA" id="ARBA00022737"/>
    </source>
</evidence>
<evidence type="ECO:0000256" key="6">
    <source>
        <dbReference type="SAM" id="MobiDB-lite"/>
    </source>
</evidence>
<dbReference type="Gene3D" id="3.20.90.10">
    <property type="entry name" value="Tubby Protein, Chain A"/>
    <property type="match status" value="1"/>
</dbReference>
<keyword evidence="4" id="KW-0677">Repeat</keyword>
<dbReference type="EnsemblMetazoa" id="LLOJ007098-RA">
    <property type="protein sequence ID" value="LLOJ007098-PA"/>
    <property type="gene ID" value="LLOJ007098"/>
</dbReference>
<feature type="region of interest" description="Disordered" evidence="6">
    <location>
        <begin position="489"/>
        <end position="569"/>
    </location>
</feature>
<dbReference type="InterPro" id="IPR001496">
    <property type="entry name" value="SOCS_box"/>
</dbReference>
<dbReference type="SUPFAM" id="SSF54518">
    <property type="entry name" value="Tubby C-terminal domain-like"/>
    <property type="match status" value="1"/>
</dbReference>
<reference evidence="8" key="1">
    <citation type="submission" date="2020-05" db="UniProtKB">
        <authorList>
            <consortium name="EnsemblMetazoa"/>
        </authorList>
    </citation>
    <scope>IDENTIFICATION</scope>
    <source>
        <strain evidence="8">Jacobina</strain>
    </source>
</reference>
<dbReference type="PROSITE" id="PS50225">
    <property type="entry name" value="SOCS"/>
    <property type="match status" value="1"/>
</dbReference>
<dbReference type="VEuPathDB" id="VectorBase:LLONM1_003016"/>
<dbReference type="InterPro" id="IPR036322">
    <property type="entry name" value="WD40_repeat_dom_sf"/>
</dbReference>
<dbReference type="SUPFAM" id="SSF50978">
    <property type="entry name" value="WD40 repeat-like"/>
    <property type="match status" value="1"/>
</dbReference>
<feature type="compositionally biased region" description="Basic residues" evidence="6">
    <location>
        <begin position="531"/>
        <end position="543"/>
    </location>
</feature>
<keyword evidence="9" id="KW-1185">Reference proteome</keyword>
<dbReference type="InterPro" id="IPR056159">
    <property type="entry name" value="Beta-prop_IFT121_TULP_N"/>
</dbReference>
<evidence type="ECO:0000256" key="5">
    <source>
        <dbReference type="PROSITE-ProRule" id="PRU00221"/>
    </source>
</evidence>
<feature type="region of interest" description="Disordered" evidence="6">
    <location>
        <begin position="984"/>
        <end position="1010"/>
    </location>
</feature>
<evidence type="ECO:0000256" key="1">
    <source>
        <dbReference type="ARBA" id="ARBA00004496"/>
    </source>
</evidence>
<feature type="compositionally biased region" description="Low complexity" evidence="6">
    <location>
        <begin position="495"/>
        <end position="504"/>
    </location>
</feature>
<name>A0A1B0CQE9_LUTLO</name>
<dbReference type="PANTHER" id="PTHR16517:SF2">
    <property type="entry name" value="TUBBY-RELATED PROTEIN 4"/>
    <property type="match status" value="1"/>
</dbReference>
<dbReference type="InterPro" id="IPR015943">
    <property type="entry name" value="WD40/YVTN_repeat-like_dom_sf"/>
</dbReference>
<dbReference type="InterPro" id="IPR036036">
    <property type="entry name" value="SOCS_box-like_dom_sf"/>
</dbReference>
<dbReference type="InterPro" id="IPR025659">
    <property type="entry name" value="Tubby-like_C"/>
</dbReference>
<comment type="subcellular location">
    <subcellularLocation>
        <location evidence="1">Cytoplasm</location>
    </subcellularLocation>
</comment>
<dbReference type="PANTHER" id="PTHR16517">
    <property type="entry name" value="TUBBY-RELATED"/>
    <property type="match status" value="1"/>
</dbReference>
<organism evidence="8 9">
    <name type="scientific">Lutzomyia longipalpis</name>
    <name type="common">Sand fly</name>
    <dbReference type="NCBI Taxonomy" id="7200"/>
    <lineage>
        <taxon>Eukaryota</taxon>
        <taxon>Metazoa</taxon>
        <taxon>Ecdysozoa</taxon>
        <taxon>Arthropoda</taxon>
        <taxon>Hexapoda</taxon>
        <taxon>Insecta</taxon>
        <taxon>Pterygota</taxon>
        <taxon>Neoptera</taxon>
        <taxon>Endopterygota</taxon>
        <taxon>Diptera</taxon>
        <taxon>Nematocera</taxon>
        <taxon>Psychodoidea</taxon>
        <taxon>Psychodidae</taxon>
        <taxon>Lutzomyia</taxon>
        <taxon>Lutzomyia</taxon>
    </lineage>
</organism>
<feature type="domain" description="SOCS box" evidence="7">
    <location>
        <begin position="362"/>
        <end position="404"/>
    </location>
</feature>
<accession>A0A1B0CQE9</accession>
<evidence type="ECO:0000259" key="7">
    <source>
        <dbReference type="PROSITE" id="PS50225"/>
    </source>
</evidence>
<protein>
    <recommendedName>
        <fullName evidence="7">SOCS box domain-containing protein</fullName>
    </recommendedName>
</protein>
<evidence type="ECO:0000313" key="9">
    <source>
        <dbReference type="Proteomes" id="UP000092461"/>
    </source>
</evidence>
<proteinExistence type="predicted"/>
<dbReference type="GO" id="GO:0005737">
    <property type="term" value="C:cytoplasm"/>
    <property type="evidence" value="ECO:0007669"/>
    <property type="project" value="UniProtKB-SubCell"/>
</dbReference>
<dbReference type="EMBL" id="AJWK01023483">
    <property type="status" value="NOT_ANNOTATED_CDS"/>
    <property type="molecule type" value="Genomic_DNA"/>
</dbReference>
<dbReference type="Pfam" id="PF24797">
    <property type="entry name" value="Beta-prop_WDR35_TULP_N"/>
    <property type="match status" value="1"/>
</dbReference>
<dbReference type="Gene3D" id="2.130.10.10">
    <property type="entry name" value="YVTN repeat-like/Quinoprotein amine dehydrogenase"/>
    <property type="match status" value="1"/>
</dbReference>
<keyword evidence="3 5" id="KW-0853">WD repeat</keyword>
<dbReference type="InterPro" id="IPR001680">
    <property type="entry name" value="WD40_rpt"/>
</dbReference>
<feature type="region of interest" description="Disordered" evidence="6">
    <location>
        <begin position="1076"/>
        <end position="1105"/>
    </location>
</feature>
<dbReference type="Proteomes" id="UP000092461">
    <property type="component" value="Unassembled WGS sequence"/>
</dbReference>
<dbReference type="EMBL" id="AJWK01023485">
    <property type="status" value="NOT_ANNOTATED_CDS"/>
    <property type="molecule type" value="Genomic_DNA"/>
</dbReference>